<dbReference type="RefSeq" id="WP_124999097.1">
    <property type="nucleotide sequence ID" value="NZ_RQXT01000014.1"/>
</dbReference>
<dbReference type="AlphaFoldDB" id="A0A3P3FT55"/>
<evidence type="ECO:0000259" key="1">
    <source>
        <dbReference type="Pfam" id="PF24720"/>
    </source>
</evidence>
<dbReference type="Pfam" id="PF24720">
    <property type="entry name" value="DUF7673"/>
    <property type="match status" value="1"/>
</dbReference>
<name>A0A3P3FT55_9HYPH</name>
<dbReference type="OrthoDB" id="7276762at2"/>
<dbReference type="InterPro" id="IPR056090">
    <property type="entry name" value="DUF7673"/>
</dbReference>
<feature type="domain" description="DUF7673" evidence="1">
    <location>
        <begin position="7"/>
        <end position="89"/>
    </location>
</feature>
<sequence>MEPEAEAALFRLIDIARSDTGQSRRVADFLLAWWNAGSCGSFDLTSLWALDRAIVEDMAKVFQAIGRVHSYPDQLGYGERFEAIVRAWRPELVETA</sequence>
<dbReference type="EMBL" id="RQXT01000014">
    <property type="protein sequence ID" value="RRI01738.1"/>
    <property type="molecule type" value="Genomic_DNA"/>
</dbReference>
<proteinExistence type="predicted"/>
<evidence type="ECO:0000313" key="3">
    <source>
        <dbReference type="Proteomes" id="UP000273786"/>
    </source>
</evidence>
<evidence type="ECO:0000313" key="2">
    <source>
        <dbReference type="EMBL" id="RRI01738.1"/>
    </source>
</evidence>
<dbReference type="Proteomes" id="UP000273786">
    <property type="component" value="Unassembled WGS sequence"/>
</dbReference>
<accession>A0A3P3FT55</accession>
<organism evidence="2 3">
    <name type="scientific">Mesorhizobium tamadayense</name>
    <dbReference type="NCBI Taxonomy" id="425306"/>
    <lineage>
        <taxon>Bacteria</taxon>
        <taxon>Pseudomonadati</taxon>
        <taxon>Pseudomonadota</taxon>
        <taxon>Alphaproteobacteria</taxon>
        <taxon>Hyphomicrobiales</taxon>
        <taxon>Phyllobacteriaceae</taxon>
        <taxon>Mesorhizobium</taxon>
    </lineage>
</organism>
<reference evidence="2 3" key="1">
    <citation type="submission" date="2018-11" db="EMBL/GenBank/DDBJ databases">
        <title>the genome of Mesorhizobium tamadayense DSM 28320.</title>
        <authorList>
            <person name="Gao J."/>
        </authorList>
    </citation>
    <scope>NUCLEOTIDE SEQUENCE [LARGE SCALE GENOMIC DNA]</scope>
    <source>
        <strain evidence="2 3">DSM 28320</strain>
    </source>
</reference>
<keyword evidence="3" id="KW-1185">Reference proteome</keyword>
<protein>
    <recommendedName>
        <fullName evidence="1">DUF7673 domain-containing protein</fullName>
    </recommendedName>
</protein>
<gene>
    <name evidence="2" type="ORF">EH240_13900</name>
</gene>
<comment type="caution">
    <text evidence="2">The sequence shown here is derived from an EMBL/GenBank/DDBJ whole genome shotgun (WGS) entry which is preliminary data.</text>
</comment>